<dbReference type="Pfam" id="PF19127">
    <property type="entry name" value="Choline_bind_3"/>
    <property type="match status" value="1"/>
</dbReference>
<reference evidence="3" key="1">
    <citation type="submission" date="2016-01" db="EMBL/GenBank/DDBJ databases">
        <authorList>
            <person name="Mitreva M."/>
            <person name="Pepin K.H."/>
            <person name="Mihindukulasuriya K.A."/>
            <person name="Fulton R."/>
            <person name="Fronick C."/>
            <person name="O'Laughlin M."/>
            <person name="Miner T."/>
            <person name="Herter B."/>
            <person name="Rosa B.A."/>
            <person name="Cordes M."/>
            <person name="Tomlinson C."/>
            <person name="Wollam A."/>
            <person name="Palsikar V.B."/>
            <person name="Mardis E.R."/>
            <person name="Wilson R.K."/>
        </authorList>
    </citation>
    <scope>NUCLEOTIDE SEQUENCE [LARGE SCALE GENOMIC DNA]</scope>
    <source>
        <strain evidence="3">DNF00896</strain>
    </source>
</reference>
<dbReference type="Proteomes" id="UP000070394">
    <property type="component" value="Unassembled WGS sequence"/>
</dbReference>
<sequence length="546" mass="61496">MEVGNTQGGVFMKKKSIVSRAGLLAVSALFIWLSPSTVHAEGWDNSSGEWRYLDSANNAVTESWRKSGEAWYYLGDDGNMVKDSMITIGDNTYYLNADGAMAANRWVLAKTEDDEDGWYYFGADGKAYKGREGRVYTHEIDGKKYLFDEDGVMQTGFFDMEGNAVEDENPFKTTTYFFGSDGAMYVNQWLLYSQVGENAGYSELAQRNYSEYDEMWLYFGYNGRKYSATSTDISRQREINGKAYLFDENGVMIPQLSLRSANIRATSSNAKVKYGSLDTDGELKDAYWTFTVPNEVMSQDDYDTEEHSWFRTTKDGNVIKDKIATVLGRKYAFDEIGRMQTGFVIMLEDGTFGIKYDVDEWTKEDFLTDGLNSPIAAIDRGNLYLFGTDELNDGSMVTGEVTVTLRDTNAVFGFYDSGRAVGEKCRLAKRDGKFYFNGLRLDADSDLRYGLVRDTRTGHGEYVVVGADGRAIKGTKILKDGEGNWIIVANSKFVARVADGDRPRKKNGRFYHYDSSAARNDRWGAEITFANDGSNNLDSDFVLFDR</sequence>
<dbReference type="EMBL" id="LSDA01000100">
    <property type="protein sequence ID" value="KXB56684.1"/>
    <property type="molecule type" value="Genomic_DNA"/>
</dbReference>
<dbReference type="Gene3D" id="2.10.270.10">
    <property type="entry name" value="Cholin Binding"/>
    <property type="match status" value="4"/>
</dbReference>
<evidence type="ECO:0000313" key="3">
    <source>
        <dbReference type="Proteomes" id="UP000070394"/>
    </source>
</evidence>
<gene>
    <name evidence="2" type="ORF">HMPREF1866_01820</name>
</gene>
<evidence type="ECO:0000256" key="1">
    <source>
        <dbReference type="ARBA" id="ARBA00022737"/>
    </source>
</evidence>
<comment type="caution">
    <text evidence="2">The sequence shown here is derived from an EMBL/GenBank/DDBJ whole genome shotgun (WGS) entry which is preliminary data.</text>
</comment>
<dbReference type="AlphaFoldDB" id="A0A133ZMK6"/>
<dbReference type="PATRIC" id="fig|467210.3.peg.1806"/>
<dbReference type="SUPFAM" id="SSF69360">
    <property type="entry name" value="Cell wall binding repeat"/>
    <property type="match status" value="1"/>
</dbReference>
<dbReference type="InterPro" id="IPR018337">
    <property type="entry name" value="Cell_wall/Cho-bd_repeat"/>
</dbReference>
<protein>
    <submittedName>
        <fullName evidence="2">Cell wall-binding repeat protein</fullName>
    </submittedName>
</protein>
<proteinExistence type="predicted"/>
<dbReference type="STRING" id="467210.HMPREF1866_01820"/>
<name>A0A133ZMK6_9FIRM</name>
<dbReference type="Pfam" id="PF01473">
    <property type="entry name" value="Choline_bind_1"/>
    <property type="match status" value="2"/>
</dbReference>
<evidence type="ECO:0000313" key="2">
    <source>
        <dbReference type="EMBL" id="KXB56684.1"/>
    </source>
</evidence>
<organism evidence="2 3">
    <name type="scientific">Lachnoanaerobaculum saburreum</name>
    <dbReference type="NCBI Taxonomy" id="467210"/>
    <lineage>
        <taxon>Bacteria</taxon>
        <taxon>Bacillati</taxon>
        <taxon>Bacillota</taxon>
        <taxon>Clostridia</taxon>
        <taxon>Lachnospirales</taxon>
        <taxon>Lachnospiraceae</taxon>
        <taxon>Lachnoanaerobaculum</taxon>
    </lineage>
</organism>
<keyword evidence="3" id="KW-1185">Reference proteome</keyword>
<keyword evidence="1" id="KW-0677">Repeat</keyword>
<accession>A0A133ZMK6</accession>